<organism evidence="1 2">
    <name type="scientific">Endobacter medicaginis</name>
    <dbReference type="NCBI Taxonomy" id="1181271"/>
    <lineage>
        <taxon>Bacteria</taxon>
        <taxon>Pseudomonadati</taxon>
        <taxon>Pseudomonadota</taxon>
        <taxon>Alphaproteobacteria</taxon>
        <taxon>Acetobacterales</taxon>
        <taxon>Acetobacteraceae</taxon>
        <taxon>Endobacter</taxon>
    </lineage>
</organism>
<accession>A0A850NX38</accession>
<dbReference type="Proteomes" id="UP000565205">
    <property type="component" value="Unassembled WGS sequence"/>
</dbReference>
<gene>
    <name evidence="1" type="ORF">HUK83_09150</name>
</gene>
<comment type="caution">
    <text evidence="1">The sequence shown here is derived from an EMBL/GenBank/DDBJ whole genome shotgun (WGS) entry which is preliminary data.</text>
</comment>
<dbReference type="RefSeq" id="WP_176624078.1">
    <property type="nucleotide sequence ID" value="NZ_JABXXQ010000163.1"/>
</dbReference>
<evidence type="ECO:0000313" key="1">
    <source>
        <dbReference type="EMBL" id="NVN30497.1"/>
    </source>
</evidence>
<proteinExistence type="predicted"/>
<protein>
    <submittedName>
        <fullName evidence="1">Uncharacterized protein</fullName>
    </submittedName>
</protein>
<evidence type="ECO:0000313" key="2">
    <source>
        <dbReference type="Proteomes" id="UP000565205"/>
    </source>
</evidence>
<dbReference type="EMBL" id="JABXXQ010000163">
    <property type="protein sequence ID" value="NVN30497.1"/>
    <property type="molecule type" value="Genomic_DNA"/>
</dbReference>
<reference evidence="1 2" key="1">
    <citation type="submission" date="2020-06" db="EMBL/GenBank/DDBJ databases">
        <title>Description of novel acetic acid bacteria.</title>
        <authorList>
            <person name="Sombolestani A."/>
        </authorList>
    </citation>
    <scope>NUCLEOTIDE SEQUENCE [LARGE SCALE GENOMIC DNA]</scope>
    <source>
        <strain evidence="1 2">LMG 26838</strain>
    </source>
</reference>
<sequence length="50" mass="5205">MYGRSVVLRHAGGGEGGCPVHPARLQQVGQGLDEAIQHPAASEGQIERIA</sequence>
<name>A0A850NX38_9PROT</name>
<dbReference type="AlphaFoldDB" id="A0A850NX38"/>